<keyword evidence="2" id="KW-1185">Reference proteome</keyword>
<protein>
    <submittedName>
        <fullName evidence="1">Uncharacterized protein</fullName>
    </submittedName>
</protein>
<feature type="non-terminal residue" evidence="1">
    <location>
        <position position="1"/>
    </location>
</feature>
<evidence type="ECO:0000313" key="2">
    <source>
        <dbReference type="Proteomes" id="UP000499080"/>
    </source>
</evidence>
<comment type="caution">
    <text evidence="1">The sequence shown here is derived from an EMBL/GenBank/DDBJ whole genome shotgun (WGS) entry which is preliminary data.</text>
</comment>
<evidence type="ECO:0000313" key="1">
    <source>
        <dbReference type="EMBL" id="GBM40024.1"/>
    </source>
</evidence>
<dbReference type="EMBL" id="BGPR01095854">
    <property type="protein sequence ID" value="GBM40024.1"/>
    <property type="molecule type" value="Genomic_DNA"/>
</dbReference>
<organism evidence="1 2">
    <name type="scientific">Araneus ventricosus</name>
    <name type="common">Orbweaver spider</name>
    <name type="synonym">Epeira ventricosa</name>
    <dbReference type="NCBI Taxonomy" id="182803"/>
    <lineage>
        <taxon>Eukaryota</taxon>
        <taxon>Metazoa</taxon>
        <taxon>Ecdysozoa</taxon>
        <taxon>Arthropoda</taxon>
        <taxon>Chelicerata</taxon>
        <taxon>Arachnida</taxon>
        <taxon>Araneae</taxon>
        <taxon>Araneomorphae</taxon>
        <taxon>Entelegynae</taxon>
        <taxon>Araneoidea</taxon>
        <taxon>Araneidae</taxon>
        <taxon>Araneus</taxon>
    </lineage>
</organism>
<sequence length="105" mass="11731">ITIVFLHFSPLPHGTPRLPAASPAKILLQLINDCDPVTLPLPHKAPSCPVPVFQLTLLHQLLLHETRPIFHTETVLASLLFEQVKFISSCLTSIKTRKLWGLQPQ</sequence>
<dbReference type="AlphaFoldDB" id="A0A4Y2FK98"/>
<reference evidence="1 2" key="1">
    <citation type="journal article" date="2019" name="Sci. Rep.">
        <title>Orb-weaving spider Araneus ventricosus genome elucidates the spidroin gene catalogue.</title>
        <authorList>
            <person name="Kono N."/>
            <person name="Nakamura H."/>
            <person name="Ohtoshi R."/>
            <person name="Moran D.A.P."/>
            <person name="Shinohara A."/>
            <person name="Yoshida Y."/>
            <person name="Fujiwara M."/>
            <person name="Mori M."/>
            <person name="Tomita M."/>
            <person name="Arakawa K."/>
        </authorList>
    </citation>
    <scope>NUCLEOTIDE SEQUENCE [LARGE SCALE GENOMIC DNA]</scope>
</reference>
<name>A0A4Y2FK98_ARAVE</name>
<gene>
    <name evidence="1" type="ORF">AVEN_173002_1</name>
</gene>
<proteinExistence type="predicted"/>
<accession>A0A4Y2FK98</accession>
<dbReference type="Proteomes" id="UP000499080">
    <property type="component" value="Unassembled WGS sequence"/>
</dbReference>